<feature type="domain" description="M23ase beta-sheet core" evidence="2">
    <location>
        <begin position="743"/>
        <end position="834"/>
    </location>
</feature>
<organism evidence="3 4">
    <name type="scientific">Chryseobacterium vrystaatense</name>
    <dbReference type="NCBI Taxonomy" id="307480"/>
    <lineage>
        <taxon>Bacteria</taxon>
        <taxon>Pseudomonadati</taxon>
        <taxon>Bacteroidota</taxon>
        <taxon>Flavobacteriia</taxon>
        <taxon>Flavobacteriales</taxon>
        <taxon>Weeksellaceae</taxon>
        <taxon>Chryseobacterium group</taxon>
        <taxon>Chryseobacterium</taxon>
    </lineage>
</organism>
<dbReference type="InterPro" id="IPR011055">
    <property type="entry name" value="Dup_hybrid_motif"/>
</dbReference>
<dbReference type="SUPFAM" id="SSF51261">
    <property type="entry name" value="Duplicated hybrid motif"/>
    <property type="match status" value="1"/>
</dbReference>
<dbReference type="Gene3D" id="1.10.530.10">
    <property type="match status" value="1"/>
</dbReference>
<dbReference type="InterPro" id="IPR016047">
    <property type="entry name" value="M23ase_b-sheet_dom"/>
</dbReference>
<dbReference type="RefSeq" id="WP_073174537.1">
    <property type="nucleotide sequence ID" value="NZ_FQVE01000004.1"/>
</dbReference>
<dbReference type="AlphaFoldDB" id="A0A1M5G7P6"/>
<dbReference type="EMBL" id="FQVE01000004">
    <property type="protein sequence ID" value="SHF99787.1"/>
    <property type="molecule type" value="Genomic_DNA"/>
</dbReference>
<dbReference type="PANTHER" id="PTHR21666">
    <property type="entry name" value="PEPTIDASE-RELATED"/>
    <property type="match status" value="1"/>
</dbReference>
<evidence type="ECO:0000256" key="1">
    <source>
        <dbReference type="SAM" id="MobiDB-lite"/>
    </source>
</evidence>
<dbReference type="InterPro" id="IPR050570">
    <property type="entry name" value="Cell_wall_metabolism_enzyme"/>
</dbReference>
<accession>A0A1M5G7P6</accession>
<evidence type="ECO:0000313" key="4">
    <source>
        <dbReference type="Proteomes" id="UP000184108"/>
    </source>
</evidence>
<feature type="region of interest" description="Disordered" evidence="1">
    <location>
        <begin position="233"/>
        <end position="303"/>
    </location>
</feature>
<dbReference type="Pfam" id="PF01551">
    <property type="entry name" value="Peptidase_M23"/>
    <property type="match status" value="1"/>
</dbReference>
<gene>
    <name evidence="3" type="ORF">SAMN02787073_3263</name>
</gene>
<dbReference type="InterPro" id="IPR023346">
    <property type="entry name" value="Lysozyme-like_dom_sf"/>
</dbReference>
<evidence type="ECO:0000259" key="2">
    <source>
        <dbReference type="Pfam" id="PF01551"/>
    </source>
</evidence>
<reference evidence="4" key="1">
    <citation type="submission" date="2016-11" db="EMBL/GenBank/DDBJ databases">
        <authorList>
            <person name="Varghese N."/>
            <person name="Submissions S."/>
        </authorList>
    </citation>
    <scope>NUCLEOTIDE SEQUENCE [LARGE SCALE GENOMIC DNA]</scope>
    <source>
        <strain evidence="4">YR203</strain>
    </source>
</reference>
<protein>
    <submittedName>
        <fullName evidence="3">Predicted chitinase</fullName>
    </submittedName>
</protein>
<feature type="compositionally biased region" description="Polar residues" evidence="1">
    <location>
        <begin position="233"/>
        <end position="243"/>
    </location>
</feature>
<dbReference type="SUPFAM" id="SSF53955">
    <property type="entry name" value="Lysozyme-like"/>
    <property type="match status" value="1"/>
</dbReference>
<dbReference type="Gene3D" id="2.70.70.10">
    <property type="entry name" value="Glucose Permease (Domain IIA)"/>
    <property type="match status" value="1"/>
</dbReference>
<sequence>MGKLTIIGNDKPIIGEKEIYSVSSVNEWGNLLQPLNNPLQTPKTYWEVLVETKTGWRKGGSNKEGQTVPYTFGQKSLFHKGIKIVVQQGEDKAELRVHPQRAKESKITKVDLLDANYKPIPKGKKLSYRDTIIARAYCVEMFMMRVAFSLWEDDAQGEGHDPVINALNKINLVPVLGTVDEKGIAEAVFRLPAYTMAVQIANARIAAGDKDEGAAHEYYVTADVINRKIQQTSPNVNVSNPTYTEAPPRQRKMPAGQSLPLPKSVPVKPKPKEETAKFPQTPAAKKQGDPEGKILSAEFTDGRGRSVKNAKTGDVVSIKIISQNMKGKNVKVRIWEEDFSKWSHDLLYEKTVQLIGETSFVNYITLTKEMYSKGYSLGEKELEYFIEVEHNNTSVTSAVIPVTLDAPQTIVPKGKSVYVVGEREVEKTTDVKCPRCKREITIDLIKQVYSNCKDSKILDELAKSLNKYKNVYKLDTCARKAHFFAQSIQESGTDLVGALHGENLNYTAEQLPIHFKKFRKRDANGNAVDKYGNPTRINSETVPNNLAYKYGKSVTNGYVANQKKIAEIAYGNRLGNQSIEDTWNFRGRGLLQITGRETYYKIQQNINTFASDSGVQIAEGQDRDYTPNEAAVTGMADWYKNNMYLEANKTGILKDNEVVDRIVNIINTDTDSRSQRKDNYKKTKIIFEVDKCLKVKPQQNKVERCTDDCSQCFNYADIWENPEISLDNHGKNNNRFGFNSARGHKGIDIVSGPEYKDIHSLMCGEVTSVVDTFKTNQYKFKSLGNTLMIKSRDKEGKTVFILYCHLNKIYVKKGDKVKHGQKVAQSGSTGNASSSEFPNGLKGHGINKKYWHCHIEAATKGDGYNNFLDLGSYRIKAEDYMNTKFDKDGNSIK</sequence>
<proteinExistence type="predicted"/>
<evidence type="ECO:0000313" key="3">
    <source>
        <dbReference type="EMBL" id="SHF99787.1"/>
    </source>
</evidence>
<dbReference type="PANTHER" id="PTHR21666:SF270">
    <property type="entry name" value="MUREIN HYDROLASE ACTIVATOR ENVC"/>
    <property type="match status" value="1"/>
</dbReference>
<feature type="compositionally biased region" description="Low complexity" evidence="1">
    <location>
        <begin position="258"/>
        <end position="267"/>
    </location>
</feature>
<dbReference type="CDD" id="cd12797">
    <property type="entry name" value="M23_peptidase"/>
    <property type="match status" value="1"/>
</dbReference>
<dbReference type="Proteomes" id="UP000184108">
    <property type="component" value="Unassembled WGS sequence"/>
</dbReference>
<dbReference type="GO" id="GO:0004222">
    <property type="term" value="F:metalloendopeptidase activity"/>
    <property type="evidence" value="ECO:0007669"/>
    <property type="project" value="TreeGrafter"/>
</dbReference>
<name>A0A1M5G7P6_9FLAO</name>